<evidence type="ECO:0000313" key="4">
    <source>
        <dbReference type="EMBL" id="POW17905.1"/>
    </source>
</evidence>
<protein>
    <recommendedName>
        <fullName evidence="3">MULE transposase domain-containing protein</fullName>
    </recommendedName>
</protein>
<evidence type="ECO:0000256" key="2">
    <source>
        <dbReference type="SAM" id="MobiDB-lite"/>
    </source>
</evidence>
<proteinExistence type="predicted"/>
<feature type="region of interest" description="Disordered" evidence="2">
    <location>
        <begin position="734"/>
        <end position="829"/>
    </location>
</feature>
<feature type="compositionally biased region" description="Polar residues" evidence="2">
    <location>
        <begin position="89"/>
        <end position="99"/>
    </location>
</feature>
<feature type="domain" description="MULE transposase" evidence="3">
    <location>
        <begin position="377"/>
        <end position="471"/>
    </location>
</feature>
<evidence type="ECO:0000259" key="3">
    <source>
        <dbReference type="Pfam" id="PF10551"/>
    </source>
</evidence>
<dbReference type="VEuPathDB" id="FungiDB:PSTT_00260"/>
<dbReference type="PANTHER" id="PTHR31569:SF4">
    <property type="entry name" value="SWIM-TYPE DOMAIN-CONTAINING PROTEIN"/>
    <property type="match status" value="1"/>
</dbReference>
<feature type="compositionally biased region" description="Acidic residues" evidence="2">
    <location>
        <begin position="804"/>
        <end position="820"/>
    </location>
</feature>
<dbReference type="PANTHER" id="PTHR31569">
    <property type="entry name" value="SWIM-TYPE DOMAIN-CONTAINING PROTEIN"/>
    <property type="match status" value="1"/>
</dbReference>
<gene>
    <name evidence="4" type="ORF">PSTT_00260</name>
</gene>
<name>A0A2S4W804_9BASI</name>
<feature type="compositionally biased region" description="Basic residues" evidence="2">
    <location>
        <begin position="780"/>
        <end position="800"/>
    </location>
</feature>
<evidence type="ECO:0000256" key="1">
    <source>
        <dbReference type="PROSITE-ProRule" id="PRU00259"/>
    </source>
</evidence>
<dbReference type="Pfam" id="PF10551">
    <property type="entry name" value="MULE"/>
    <property type="match status" value="1"/>
</dbReference>
<keyword evidence="5" id="KW-1185">Reference proteome</keyword>
<dbReference type="InterPro" id="IPR052579">
    <property type="entry name" value="Zinc_finger_SWIM"/>
</dbReference>
<dbReference type="EMBL" id="PKSL01000001">
    <property type="protein sequence ID" value="POW17905.1"/>
    <property type="molecule type" value="Genomic_DNA"/>
</dbReference>
<dbReference type="AlphaFoldDB" id="A0A2S4W804"/>
<feature type="repeat" description="ARM" evidence="1">
    <location>
        <begin position="329"/>
        <end position="358"/>
    </location>
</feature>
<evidence type="ECO:0000313" key="5">
    <source>
        <dbReference type="Proteomes" id="UP000239156"/>
    </source>
</evidence>
<feature type="region of interest" description="Disordered" evidence="2">
    <location>
        <begin position="77"/>
        <end position="121"/>
    </location>
</feature>
<dbReference type="VEuPathDB" id="FungiDB:PSHT_07468"/>
<dbReference type="PROSITE" id="PS50176">
    <property type="entry name" value="ARM_REPEAT"/>
    <property type="match status" value="1"/>
</dbReference>
<reference evidence="4" key="1">
    <citation type="submission" date="2017-12" db="EMBL/GenBank/DDBJ databases">
        <title>Gene loss provides genomic basis for host adaptation in cereal stripe rust fungi.</title>
        <authorList>
            <person name="Xia C."/>
        </authorList>
    </citation>
    <scope>NUCLEOTIDE SEQUENCE [LARGE SCALE GENOMIC DNA]</scope>
    <source>
        <strain evidence="4">93-210</strain>
    </source>
</reference>
<dbReference type="Proteomes" id="UP000239156">
    <property type="component" value="Unassembled WGS sequence"/>
</dbReference>
<comment type="caution">
    <text evidence="4">The sequence shown here is derived from an EMBL/GenBank/DDBJ whole genome shotgun (WGS) entry which is preliminary data.</text>
</comment>
<organism evidence="4 5">
    <name type="scientific">Puccinia striiformis</name>
    <dbReference type="NCBI Taxonomy" id="27350"/>
    <lineage>
        <taxon>Eukaryota</taxon>
        <taxon>Fungi</taxon>
        <taxon>Dikarya</taxon>
        <taxon>Basidiomycota</taxon>
        <taxon>Pucciniomycotina</taxon>
        <taxon>Pucciniomycetes</taxon>
        <taxon>Pucciniales</taxon>
        <taxon>Pucciniaceae</taxon>
        <taxon>Puccinia</taxon>
    </lineage>
</organism>
<dbReference type="Gene3D" id="3.90.70.80">
    <property type="match status" value="1"/>
</dbReference>
<feature type="compositionally biased region" description="Basic and acidic residues" evidence="2">
    <location>
        <begin position="770"/>
        <end position="779"/>
    </location>
</feature>
<sequence>MYGQPHLKAGCTTNITHDRLPYIDHPLNTNHNISQPTTTFDILPTMSTNAPAPAVTLSPEILKQIAQLLASQNVSIPAAQPQPIPPTELQRSTNSQSPSEDLPISDLADDSDPLIESLGSEKDTMVESGLDVVESDEIELVEIELVENVKEFNYGYGEPMDPPPAKKFNTMADLVEFVRAWSKHHRYAVSKGSSHAGKNIYIRCDRGGTYSGKLENLAKRDSSTRKCECPFQVRGSRSTAKDSTDPYWYLAVKHAQHNHSPSHCPSAHPSHRQLAPEQVKEVRQLTKSNVKTTQILLQLRQSDGETLAVNRTINNEIQKYRREELAGKTPIEALLSILKQSNWVYEVEVDAAGVIQNLFLAHPGSIHLARIYHHMALLDATYKTNRYKLPMLHVMGQAATNKSFSIAFCFLMYENDEGYLWAVNNLTKHVWRGERVPRVFITDRETALRNALAIVFPDSKAHLCAWHINTNIIAACKKHFPSGEKKIWDDFLVQWSKTASSKNVEVFEANLSELKQLISKRPAVLEYLETSILPLKEHFVVAWASHFPHLRNLNTSGVESGHAFIKTFVLNASGVLLAVWKSLSHAVDHQIAHVHASIGNDTIKTLTNIPRSFFKLPHKISQHAILQAQKQFERLEDLDPTDLCTKTVFTGLGIPCCHMIADILENRGALEANDFHDQWCLDYNPECLIEEAQEIDLNEEITKLHLLLSHEPLGQLRRLFEQFHQIIDSTHVVAKVQPPNVKENPKGRPSTKAAHKKGANSTKRLPSAHEIVEAKLDKEHKKRTTQAKQTKSRKRVKKTTVKAEDEDCEAGETDSEDDEVDRLVSSTKGDECAVEQMDPKNERETIQYMSQVPEVFKKYIEDIYNPMGDGNCGFRCLAKALEYPEDGWFRVRQEMVKEVEGNIAFYSRILGGDASINKIIAALKVSELGAKVSQSNWLNKMDHGQVIANTYSRPVIFISTESCGSFLPSRLGPEDDASILNPVYLLHVDGNHWTLPLVQTLNNLKPIPPIIGTKKLAAQRSHDREWKTEIQKQLDLYNQELKSKKK</sequence>
<dbReference type="CDD" id="cd22744">
    <property type="entry name" value="OTU"/>
    <property type="match status" value="1"/>
</dbReference>
<dbReference type="InterPro" id="IPR000225">
    <property type="entry name" value="Armadillo"/>
</dbReference>
<accession>A0A2S4W804</accession>
<dbReference type="InterPro" id="IPR018289">
    <property type="entry name" value="MULE_transposase_dom"/>
</dbReference>